<evidence type="ECO:0000256" key="1">
    <source>
        <dbReference type="ARBA" id="ARBA00022679"/>
    </source>
</evidence>
<dbReference type="Gene3D" id="3.30.1330.10">
    <property type="entry name" value="PurM-like, N-terminal domain"/>
    <property type="match status" value="1"/>
</dbReference>
<evidence type="ECO:0000256" key="5">
    <source>
        <dbReference type="ARBA" id="ARBA00023266"/>
    </source>
</evidence>
<name>A0A158REB3_HYDTA</name>
<feature type="domain" description="PurM-like N-terminal" evidence="6">
    <location>
        <begin position="11"/>
        <end position="120"/>
    </location>
</feature>
<accession>A0A158REB3</accession>
<evidence type="ECO:0000313" key="9">
    <source>
        <dbReference type="Proteomes" id="UP000274429"/>
    </source>
</evidence>
<dbReference type="InterPro" id="IPR036676">
    <property type="entry name" value="PurM-like_C_sf"/>
</dbReference>
<keyword evidence="9" id="KW-1185">Reference proteome</keyword>
<reference evidence="8 9" key="2">
    <citation type="submission" date="2018-11" db="EMBL/GenBank/DDBJ databases">
        <authorList>
            <consortium name="Pathogen Informatics"/>
        </authorList>
    </citation>
    <scope>NUCLEOTIDE SEQUENCE [LARGE SCALE GENOMIC DNA]</scope>
</reference>
<keyword evidence="5" id="KW-0711">Selenium</keyword>
<organism evidence="10">
    <name type="scientific">Hydatigena taeniaeformis</name>
    <name type="common">Feline tapeworm</name>
    <name type="synonym">Taenia taeniaeformis</name>
    <dbReference type="NCBI Taxonomy" id="6205"/>
    <lineage>
        <taxon>Eukaryota</taxon>
        <taxon>Metazoa</taxon>
        <taxon>Spiralia</taxon>
        <taxon>Lophotrochozoa</taxon>
        <taxon>Platyhelminthes</taxon>
        <taxon>Cestoda</taxon>
        <taxon>Eucestoda</taxon>
        <taxon>Cyclophyllidea</taxon>
        <taxon>Taeniidae</taxon>
        <taxon>Hydatigera</taxon>
    </lineage>
</organism>
<evidence type="ECO:0000256" key="4">
    <source>
        <dbReference type="ARBA" id="ARBA00022840"/>
    </source>
</evidence>
<dbReference type="GO" id="GO:0005737">
    <property type="term" value="C:cytoplasm"/>
    <property type="evidence" value="ECO:0007669"/>
    <property type="project" value="TreeGrafter"/>
</dbReference>
<dbReference type="Pfam" id="PF00586">
    <property type="entry name" value="AIRS"/>
    <property type="match status" value="1"/>
</dbReference>
<dbReference type="PANTHER" id="PTHR10256">
    <property type="entry name" value="SELENIDE, WATER DIKINASE"/>
    <property type="match status" value="1"/>
</dbReference>
<keyword evidence="3" id="KW-0418">Kinase</keyword>
<dbReference type="EMBL" id="UYWX01020336">
    <property type="protein sequence ID" value="VDM31288.1"/>
    <property type="molecule type" value="Genomic_DNA"/>
</dbReference>
<proteinExistence type="predicted"/>
<keyword evidence="1" id="KW-0808">Transferase</keyword>
<evidence type="ECO:0000256" key="2">
    <source>
        <dbReference type="ARBA" id="ARBA00022741"/>
    </source>
</evidence>
<dbReference type="PIRSF" id="PIRSF036407">
    <property type="entry name" value="Selenphspht_syn"/>
    <property type="match status" value="1"/>
</dbReference>
<dbReference type="InterPro" id="IPR016188">
    <property type="entry name" value="PurM-like_N"/>
</dbReference>
<evidence type="ECO:0000259" key="6">
    <source>
        <dbReference type="Pfam" id="PF00586"/>
    </source>
</evidence>
<dbReference type="GO" id="GO:0016260">
    <property type="term" value="P:selenocysteine biosynthetic process"/>
    <property type="evidence" value="ECO:0007669"/>
    <property type="project" value="TreeGrafter"/>
</dbReference>
<dbReference type="SUPFAM" id="SSF56042">
    <property type="entry name" value="PurM C-terminal domain-like"/>
    <property type="match status" value="1"/>
</dbReference>
<reference evidence="10" key="1">
    <citation type="submission" date="2016-04" db="UniProtKB">
        <authorList>
            <consortium name="WormBaseParasite"/>
        </authorList>
    </citation>
    <scope>IDENTIFICATION</scope>
</reference>
<dbReference type="GO" id="GO:0005524">
    <property type="term" value="F:ATP binding"/>
    <property type="evidence" value="ECO:0007669"/>
    <property type="project" value="UniProtKB-KW"/>
</dbReference>
<dbReference type="STRING" id="6205.A0A158REB3"/>
<dbReference type="OrthoDB" id="409395at2759"/>
<dbReference type="SUPFAM" id="SSF55326">
    <property type="entry name" value="PurM N-terminal domain-like"/>
    <property type="match status" value="1"/>
</dbReference>
<sequence length="328" mass="35608">GFVTFAATELDCCVIPVRNNLKLIQTTDFFYANVDDPYTMGWITCCNVLSDLYAMGVADCDNLLLLLGIPTTMTAEERTTITTLIMQGFQECALKAGSSVRGGQTTYNPWVLIGGVATAIVPDSEFIMPNQAEEGSMLVLTKPLGTQLAVTAYNWMLDRTDVWTEKCASRISEEEMRSLYNAATLSMCRLNRNAAQLMRKYGAQACTDVTGFGLLGHARNLAAVQKAAVTFEINRLPCLAGAYHLSKALASRHHLDTALTPETSGGLLVVMSKESVEGYCRDLFEVDGTPSWIIGEVRAAATPTDARTASLSADVEIVEVPHETIVLK</sequence>
<dbReference type="PANTHER" id="PTHR10256:SF0">
    <property type="entry name" value="INACTIVE SELENIDE, WATER DIKINASE-LIKE PROTEIN-RELATED"/>
    <property type="match status" value="1"/>
</dbReference>
<gene>
    <name evidence="8" type="ORF">TTAC_LOCUS6989</name>
</gene>
<dbReference type="InterPro" id="IPR010918">
    <property type="entry name" value="PurM-like_C_dom"/>
</dbReference>
<dbReference type="Pfam" id="PF02769">
    <property type="entry name" value="AIRS_C"/>
    <property type="match status" value="1"/>
</dbReference>
<evidence type="ECO:0000313" key="8">
    <source>
        <dbReference type="EMBL" id="VDM31288.1"/>
    </source>
</evidence>
<dbReference type="WBParaSite" id="TTAC_0000700401-mRNA-1">
    <property type="protein sequence ID" value="TTAC_0000700401-mRNA-1"/>
    <property type="gene ID" value="TTAC_0000700401"/>
</dbReference>
<evidence type="ECO:0000259" key="7">
    <source>
        <dbReference type="Pfam" id="PF02769"/>
    </source>
</evidence>
<dbReference type="NCBIfam" id="TIGR00476">
    <property type="entry name" value="selD"/>
    <property type="match status" value="1"/>
</dbReference>
<keyword evidence="2" id="KW-0547">Nucleotide-binding</keyword>
<dbReference type="InterPro" id="IPR004536">
    <property type="entry name" value="SPS/SelD"/>
</dbReference>
<evidence type="ECO:0000313" key="10">
    <source>
        <dbReference type="WBParaSite" id="TTAC_0000700401-mRNA-1"/>
    </source>
</evidence>
<evidence type="ECO:0000256" key="3">
    <source>
        <dbReference type="ARBA" id="ARBA00022777"/>
    </source>
</evidence>
<dbReference type="Gene3D" id="3.90.650.10">
    <property type="entry name" value="PurM-like C-terminal domain"/>
    <property type="match status" value="1"/>
</dbReference>
<keyword evidence="4" id="KW-0067">ATP-binding</keyword>
<dbReference type="Proteomes" id="UP000274429">
    <property type="component" value="Unassembled WGS sequence"/>
</dbReference>
<dbReference type="InterPro" id="IPR036921">
    <property type="entry name" value="PurM-like_N_sf"/>
</dbReference>
<dbReference type="AlphaFoldDB" id="A0A158REB3"/>
<feature type="domain" description="PurM-like C-terminal" evidence="7">
    <location>
        <begin position="133"/>
        <end position="300"/>
    </location>
</feature>
<protein>
    <submittedName>
        <fullName evidence="10">Selenide, water dikinase</fullName>
    </submittedName>
</protein>
<dbReference type="GO" id="GO:0004756">
    <property type="term" value="F:selenide, water dikinase activity"/>
    <property type="evidence" value="ECO:0007669"/>
    <property type="project" value="TreeGrafter"/>
</dbReference>